<gene>
    <name evidence="4" type="ORF">I9W82_002835</name>
</gene>
<keyword evidence="5" id="KW-1185">Reference proteome</keyword>
<dbReference type="RefSeq" id="XP_067548184.1">
    <property type="nucleotide sequence ID" value="XM_067691734.1"/>
</dbReference>
<dbReference type="Gene3D" id="2.40.100.10">
    <property type="entry name" value="Cyclophilin-like"/>
    <property type="match status" value="1"/>
</dbReference>
<evidence type="ECO:0000256" key="1">
    <source>
        <dbReference type="ARBA" id="ARBA00000971"/>
    </source>
</evidence>
<dbReference type="EMBL" id="JAEOAQ010000003">
    <property type="protein sequence ID" value="KAG5419068.1"/>
    <property type="molecule type" value="Genomic_DNA"/>
</dbReference>
<dbReference type="GeneID" id="93651464"/>
<feature type="compositionally biased region" description="Basic and acidic residues" evidence="2">
    <location>
        <begin position="215"/>
        <end position="234"/>
    </location>
</feature>
<protein>
    <submittedName>
        <fullName evidence="4">CWC27</fullName>
    </submittedName>
</protein>
<name>A0A8H7ZC14_9ASCO</name>
<dbReference type="AlphaFoldDB" id="A0A8H7ZC14"/>
<evidence type="ECO:0000256" key="2">
    <source>
        <dbReference type="SAM" id="MobiDB-lite"/>
    </source>
</evidence>
<evidence type="ECO:0000313" key="4">
    <source>
        <dbReference type="EMBL" id="KAG5419068.1"/>
    </source>
</evidence>
<reference evidence="4 5" key="1">
    <citation type="submission" date="2020-12" db="EMBL/GenBank/DDBJ databases">
        <title>Effect of drift, selection, and recombination on the evolution of hybrid genomes in Candida yeast pathogens.</title>
        <authorList>
            <person name="Mixao V."/>
            <person name="Ksiezopolska E."/>
            <person name="Saus E."/>
            <person name="Boekhout T."/>
            <person name="Gacser A."/>
            <person name="Gabaldon T."/>
        </authorList>
    </citation>
    <scope>NUCLEOTIDE SEQUENCE [LARGE SCALE GENOMIC DNA]</scope>
    <source>
        <strain evidence="4 5">BP57</strain>
    </source>
</reference>
<organism evidence="4 5">
    <name type="scientific">Candida metapsilosis</name>
    <dbReference type="NCBI Taxonomy" id="273372"/>
    <lineage>
        <taxon>Eukaryota</taxon>
        <taxon>Fungi</taxon>
        <taxon>Dikarya</taxon>
        <taxon>Ascomycota</taxon>
        <taxon>Saccharomycotina</taxon>
        <taxon>Pichiomycetes</taxon>
        <taxon>Debaryomycetaceae</taxon>
        <taxon>Candida/Lodderomyces clade</taxon>
        <taxon>Candida</taxon>
    </lineage>
</organism>
<dbReference type="InterPro" id="IPR002130">
    <property type="entry name" value="Cyclophilin-type_PPIase_dom"/>
</dbReference>
<dbReference type="OrthoDB" id="442970at2759"/>
<comment type="caution">
    <text evidence="4">The sequence shown here is derived from an EMBL/GenBank/DDBJ whole genome shotgun (WGS) entry which is preliminary data.</text>
</comment>
<feature type="compositionally biased region" description="Low complexity" evidence="2">
    <location>
        <begin position="251"/>
        <end position="264"/>
    </location>
</feature>
<sequence length="332" mass="37113">MSLEPPTTAKVTLTTTKGLIKIDIFAKELPSTSFAFITLCHRNKFQNSSIQIHPNYISFSNTPPASSELNIPKESYSRIKCKSRGYVAYSNGEWIISRTGDLSSSGVQVFGKIDQESSWYVVNEIAQGEVDVETGDLVFAVTVESSAVDVPYFDLKLDEAQEDEEKGDEVPKVKKRKIAIDYTGVDEEEQEDEEENVIRIKSAYNTELKKKRQDKHAERETKKDIPTDTEREVTAENEENNESEEKDYDTSNSASASDSNSDSASDSDSDSNSDSNDSASDLDSDVDTFSSPLERDPTIDPPFNPKLDLSKAESITYSELKSHKFIINTYKQ</sequence>
<feature type="compositionally biased region" description="Acidic residues" evidence="2">
    <location>
        <begin position="235"/>
        <end position="247"/>
    </location>
</feature>
<dbReference type="Proteomes" id="UP000669133">
    <property type="component" value="Unassembled WGS sequence"/>
</dbReference>
<feature type="domain" description="PPIase cyclophilin-type" evidence="3">
    <location>
        <begin position="11"/>
        <end position="132"/>
    </location>
</feature>
<comment type="catalytic activity">
    <reaction evidence="1">
        <text>[protein]-peptidylproline (omega=180) = [protein]-peptidylproline (omega=0)</text>
        <dbReference type="Rhea" id="RHEA:16237"/>
        <dbReference type="Rhea" id="RHEA-COMP:10747"/>
        <dbReference type="Rhea" id="RHEA-COMP:10748"/>
        <dbReference type="ChEBI" id="CHEBI:83833"/>
        <dbReference type="ChEBI" id="CHEBI:83834"/>
        <dbReference type="EC" id="5.2.1.8"/>
    </reaction>
</comment>
<accession>A0A8H7ZC14</accession>
<dbReference type="InterPro" id="IPR029000">
    <property type="entry name" value="Cyclophilin-like_dom_sf"/>
</dbReference>
<evidence type="ECO:0000259" key="3">
    <source>
        <dbReference type="Pfam" id="PF00160"/>
    </source>
</evidence>
<evidence type="ECO:0000313" key="5">
    <source>
        <dbReference type="Proteomes" id="UP000669133"/>
    </source>
</evidence>
<dbReference type="Pfam" id="PF00160">
    <property type="entry name" value="Pro_isomerase"/>
    <property type="match status" value="1"/>
</dbReference>
<feature type="region of interest" description="Disordered" evidence="2">
    <location>
        <begin position="208"/>
        <end position="308"/>
    </location>
</feature>
<dbReference type="SUPFAM" id="SSF50891">
    <property type="entry name" value="Cyclophilin-like"/>
    <property type="match status" value="1"/>
</dbReference>
<dbReference type="GO" id="GO:0003755">
    <property type="term" value="F:peptidyl-prolyl cis-trans isomerase activity"/>
    <property type="evidence" value="ECO:0007669"/>
    <property type="project" value="UniProtKB-EC"/>
</dbReference>
<proteinExistence type="predicted"/>